<keyword evidence="1" id="KW-0560">Oxidoreductase</keyword>
<reference evidence="5" key="1">
    <citation type="submission" date="2022-11" db="UniProtKB">
        <authorList>
            <consortium name="WormBaseParasite"/>
        </authorList>
    </citation>
    <scope>IDENTIFICATION</scope>
</reference>
<dbReference type="PANTHER" id="PTHR10366">
    <property type="entry name" value="NAD DEPENDENT EPIMERASE/DEHYDRATASE"/>
    <property type="match status" value="1"/>
</dbReference>
<comment type="similarity">
    <text evidence="2">Belongs to the NAD(P)-dependent epimerase/dehydratase family. Dihydroflavonol-4-reductase subfamily.</text>
</comment>
<dbReference type="PANTHER" id="PTHR10366:SF564">
    <property type="entry name" value="STEROL-4-ALPHA-CARBOXYLATE 3-DEHYDROGENASE, DECARBOXYLATING"/>
    <property type="match status" value="1"/>
</dbReference>
<dbReference type="FunFam" id="3.40.50.720:FF:000336">
    <property type="entry name" value="Aldehyde reductase"/>
    <property type="match status" value="1"/>
</dbReference>
<dbReference type="InterPro" id="IPR050425">
    <property type="entry name" value="NAD(P)_dehydrat-like"/>
</dbReference>
<dbReference type="Gene3D" id="3.40.50.720">
    <property type="entry name" value="NAD(P)-binding Rossmann-like Domain"/>
    <property type="match status" value="1"/>
</dbReference>
<name>A0A914PBW6_9BILA</name>
<accession>A0A914PBW6</accession>
<dbReference type="AlphaFoldDB" id="A0A914PBW6"/>
<evidence type="ECO:0000313" key="5">
    <source>
        <dbReference type="WBParaSite" id="PDA_v2.g12223.t1"/>
    </source>
</evidence>
<feature type="domain" description="NAD-dependent epimerase/dehydratase" evidence="3">
    <location>
        <begin position="14"/>
        <end position="250"/>
    </location>
</feature>
<protein>
    <submittedName>
        <fullName evidence="5">NAD-dependent epimerase/dehydratase domain-containing protein</fullName>
    </submittedName>
</protein>
<dbReference type="GO" id="GO:0016616">
    <property type="term" value="F:oxidoreductase activity, acting on the CH-OH group of donors, NAD or NADP as acceptor"/>
    <property type="evidence" value="ECO:0007669"/>
    <property type="project" value="TreeGrafter"/>
</dbReference>
<organism evidence="4 5">
    <name type="scientific">Panagrolaimus davidi</name>
    <dbReference type="NCBI Taxonomy" id="227884"/>
    <lineage>
        <taxon>Eukaryota</taxon>
        <taxon>Metazoa</taxon>
        <taxon>Ecdysozoa</taxon>
        <taxon>Nematoda</taxon>
        <taxon>Chromadorea</taxon>
        <taxon>Rhabditida</taxon>
        <taxon>Tylenchina</taxon>
        <taxon>Panagrolaimomorpha</taxon>
        <taxon>Panagrolaimoidea</taxon>
        <taxon>Panagrolaimidae</taxon>
        <taxon>Panagrolaimus</taxon>
    </lineage>
</organism>
<keyword evidence="4" id="KW-1185">Reference proteome</keyword>
<dbReference type="SUPFAM" id="SSF51735">
    <property type="entry name" value="NAD(P)-binding Rossmann-fold domains"/>
    <property type="match status" value="1"/>
</dbReference>
<sequence>MVIAEISDPKNIRVLVTGASGYLGIHCVKQLLEAGYIVRGTVRSLSNSKKVEPLRSLRFASERLELVVADLEKPDSWVEALKDCTYILHTASPFPVNPDETIIKTAVDGTLNVLSAAAKVPTVKKIVLTGSCVAIIEGHKDDTKIFNENDWTVVTPSTNPYHRSKVAAEKAAWNFVKNFENNDNKFELTVINPSFIIGPLLSDVEGTSANHIKMFLNHSMPVVPTICIPMVDVRDVAACHIKAMTNSNTDGERIIAASQPSVWMKEVSKVLGDEFKPQGYCVPQHKAPNMIIKAASLFSDQAKMISERLNVDYKIDNSKVSEILLAKQLLNFEFRDPRKSVVEMAYSLIEHGILPKKSGYKGSNTKL</sequence>
<proteinExistence type="inferred from homology"/>
<dbReference type="WBParaSite" id="PDA_v2.g12223.t1">
    <property type="protein sequence ID" value="PDA_v2.g12223.t1"/>
    <property type="gene ID" value="PDA_v2.g12223"/>
</dbReference>
<evidence type="ECO:0000256" key="2">
    <source>
        <dbReference type="ARBA" id="ARBA00023445"/>
    </source>
</evidence>
<evidence type="ECO:0000313" key="4">
    <source>
        <dbReference type="Proteomes" id="UP000887578"/>
    </source>
</evidence>
<dbReference type="Proteomes" id="UP000887578">
    <property type="component" value="Unplaced"/>
</dbReference>
<evidence type="ECO:0000259" key="3">
    <source>
        <dbReference type="Pfam" id="PF01370"/>
    </source>
</evidence>
<dbReference type="InterPro" id="IPR001509">
    <property type="entry name" value="Epimerase_deHydtase"/>
</dbReference>
<evidence type="ECO:0000256" key="1">
    <source>
        <dbReference type="ARBA" id="ARBA00023002"/>
    </source>
</evidence>
<dbReference type="InterPro" id="IPR036291">
    <property type="entry name" value="NAD(P)-bd_dom_sf"/>
</dbReference>
<dbReference type="CDD" id="cd05227">
    <property type="entry name" value="AR_SDR_e"/>
    <property type="match status" value="1"/>
</dbReference>
<dbReference type="Pfam" id="PF01370">
    <property type="entry name" value="Epimerase"/>
    <property type="match status" value="1"/>
</dbReference>